<feature type="transmembrane region" description="Helical" evidence="2">
    <location>
        <begin position="444"/>
        <end position="464"/>
    </location>
</feature>
<dbReference type="Pfam" id="PF05684">
    <property type="entry name" value="DUF819"/>
    <property type="match status" value="2"/>
</dbReference>
<dbReference type="PANTHER" id="PTHR34289">
    <property type="entry name" value="PROTEIN, PUTATIVE (DUF819)-RELATED"/>
    <property type="match status" value="1"/>
</dbReference>
<dbReference type="AlphaFoldDB" id="A0A448ZE19"/>
<protein>
    <recommendedName>
        <fullName evidence="5">DUF819 domain-containing protein</fullName>
    </recommendedName>
</protein>
<feature type="transmembrane region" description="Helical" evidence="2">
    <location>
        <begin position="470"/>
        <end position="496"/>
    </location>
</feature>
<reference evidence="3 4" key="1">
    <citation type="submission" date="2019-01" db="EMBL/GenBank/DDBJ databases">
        <authorList>
            <person name="Ferrante I. M."/>
        </authorList>
    </citation>
    <scope>NUCLEOTIDE SEQUENCE [LARGE SCALE GENOMIC DNA]</scope>
    <source>
        <strain evidence="3 4">B856</strain>
    </source>
</reference>
<feature type="transmembrane region" description="Helical" evidence="2">
    <location>
        <begin position="222"/>
        <end position="244"/>
    </location>
</feature>
<evidence type="ECO:0000313" key="3">
    <source>
        <dbReference type="EMBL" id="VEU40288.1"/>
    </source>
</evidence>
<dbReference type="Proteomes" id="UP000291116">
    <property type="component" value="Unassembled WGS sequence"/>
</dbReference>
<keyword evidence="2" id="KW-0812">Transmembrane</keyword>
<organism evidence="3 4">
    <name type="scientific">Pseudo-nitzschia multistriata</name>
    <dbReference type="NCBI Taxonomy" id="183589"/>
    <lineage>
        <taxon>Eukaryota</taxon>
        <taxon>Sar</taxon>
        <taxon>Stramenopiles</taxon>
        <taxon>Ochrophyta</taxon>
        <taxon>Bacillariophyta</taxon>
        <taxon>Bacillariophyceae</taxon>
        <taxon>Bacillariophycidae</taxon>
        <taxon>Bacillariales</taxon>
        <taxon>Bacillariaceae</taxon>
        <taxon>Pseudo-nitzschia</taxon>
    </lineage>
</organism>
<feature type="transmembrane region" description="Helical" evidence="2">
    <location>
        <begin position="383"/>
        <end position="402"/>
    </location>
</feature>
<keyword evidence="2" id="KW-0472">Membrane</keyword>
<dbReference type="OrthoDB" id="45797at2759"/>
<feature type="compositionally biased region" description="Polar residues" evidence="1">
    <location>
        <begin position="321"/>
        <end position="339"/>
    </location>
</feature>
<dbReference type="EMBL" id="CAACVS010000269">
    <property type="protein sequence ID" value="VEU40288.1"/>
    <property type="molecule type" value="Genomic_DNA"/>
</dbReference>
<evidence type="ECO:0000256" key="2">
    <source>
        <dbReference type="SAM" id="Phobius"/>
    </source>
</evidence>
<proteinExistence type="predicted"/>
<sequence>MTTKRARSEPVSAVSTSFVRNISSTILLMLHLTSSMVSVEPFSISSLKRHHFHRGPTNISHLLQTTRLDTKQNTNRYPNLSVQTIVSAKPTGVWSSPPPSWNCKASGRTPTALGSGSLVAAGDQWGNLSALAAVSVASQRLGRSTRVGRLLGAPVTAMALTFFLASVGVLAQGGTPTSRSLQTMAIRFATPWILLGAEFGTSGGDELVEASSSSSSTSVAPLVVGFGLASLATLAGGCIGWNLAGGALVSCALGGHDGLAIASALLAKNIGGGINYVAVCAALEASPEAIAVGLCIDNIGALVYFPISNLLASRYPDVTDSNASQTNSEARNDSGQNKDSGVASAAVEPMTVSSISMAFFAATTLLWMGDYVASSLLKSPSSQIPVVTLLAVVLAGIVAPRLPTRETDGSISSSTAGGPMSEPKFPLFPSSASKRALRSTCDTLGTFCLYLFFTTAGAPGIKVAKSMTSALVPLSLFSILLYAVHGGILSALYQLGHEQSRFRRKRQQRREGQLRPTRGWLSTVLSPQRLLVASSSAIGGPPTSVALARSVSWDSLVVPALLVGNIGYAVSTFIGIAFYYCLKSTVL</sequence>
<accession>A0A448ZE19</accession>
<feature type="transmembrane region" description="Helical" evidence="2">
    <location>
        <begin position="150"/>
        <end position="171"/>
    </location>
</feature>
<dbReference type="PANTHER" id="PTHR34289:SF8">
    <property type="entry name" value="DUF819 DOMAIN-CONTAINING PROTEIN"/>
    <property type="match status" value="1"/>
</dbReference>
<gene>
    <name evidence="3" type="ORF">PSNMU_V1.4_AUG-EV-PASAV3_0071790</name>
</gene>
<feature type="transmembrane region" description="Helical" evidence="2">
    <location>
        <begin position="558"/>
        <end position="582"/>
    </location>
</feature>
<evidence type="ECO:0008006" key="5">
    <source>
        <dbReference type="Google" id="ProtNLM"/>
    </source>
</evidence>
<name>A0A448ZE19_9STRA</name>
<keyword evidence="4" id="KW-1185">Reference proteome</keyword>
<evidence type="ECO:0000313" key="4">
    <source>
        <dbReference type="Proteomes" id="UP000291116"/>
    </source>
</evidence>
<keyword evidence="2" id="KW-1133">Transmembrane helix</keyword>
<evidence type="ECO:0000256" key="1">
    <source>
        <dbReference type="SAM" id="MobiDB-lite"/>
    </source>
</evidence>
<feature type="region of interest" description="Disordered" evidence="1">
    <location>
        <begin position="406"/>
        <end position="425"/>
    </location>
</feature>
<feature type="region of interest" description="Disordered" evidence="1">
    <location>
        <begin position="321"/>
        <end position="342"/>
    </location>
</feature>
<dbReference type="InterPro" id="IPR008537">
    <property type="entry name" value="DUF819"/>
</dbReference>